<evidence type="ECO:0000313" key="2">
    <source>
        <dbReference type="EMBL" id="NYD87732.1"/>
    </source>
</evidence>
<accession>A0A7Y9FIQ7</accession>
<evidence type="ECO:0000313" key="4">
    <source>
        <dbReference type="Proteomes" id="UP000618382"/>
    </source>
</evidence>
<dbReference type="AlphaFoldDB" id="A0A7Y9FIQ7"/>
<dbReference type="RefSeq" id="WP_140460064.1">
    <property type="nucleotide sequence ID" value="NZ_BAABFI010000010.1"/>
</dbReference>
<proteinExistence type="predicted"/>
<evidence type="ECO:0000313" key="3">
    <source>
        <dbReference type="Proteomes" id="UP000577956"/>
    </source>
</evidence>
<name>A0A7Y9FIQ7_9CELL</name>
<dbReference type="Proteomes" id="UP000618382">
    <property type="component" value="Unassembled WGS sequence"/>
</dbReference>
<keyword evidence="4" id="KW-1185">Reference proteome</keyword>
<dbReference type="EMBL" id="BONN01000005">
    <property type="protein sequence ID" value="GIG33063.1"/>
    <property type="molecule type" value="Genomic_DNA"/>
</dbReference>
<evidence type="ECO:0008006" key="5">
    <source>
        <dbReference type="Google" id="ProtNLM"/>
    </source>
</evidence>
<reference evidence="2 3" key="1">
    <citation type="submission" date="2020-07" db="EMBL/GenBank/DDBJ databases">
        <title>Sequencing the genomes of 1000 actinobacteria strains.</title>
        <authorList>
            <person name="Klenk H.-P."/>
        </authorList>
    </citation>
    <scope>NUCLEOTIDE SEQUENCE [LARGE SCALE GENOMIC DNA]</scope>
    <source>
        <strain evidence="2 3">DSM 24482</strain>
    </source>
</reference>
<comment type="caution">
    <text evidence="2">The sequence shown here is derived from an EMBL/GenBank/DDBJ whole genome shotgun (WGS) entry which is preliminary data.</text>
</comment>
<protein>
    <recommendedName>
        <fullName evidence="5">DUF1877 domain-containing protein</fullName>
    </recommendedName>
</protein>
<dbReference type="Proteomes" id="UP000577956">
    <property type="component" value="Unassembled WGS sequence"/>
</dbReference>
<sequence length="148" mass="15207">MGVLCDYFVAPSDADAVATLDRVGGPGRPGADGAPAWPTLDAKGIDPFVTAGTLEQIVLGLDEEVDDPEPLATTDGGEGMVVPVSPRLVAALAAADDAALRDAAQAWSCTEELAASTAEDLLPVVRGLADLARQARQTRAGMYCWVSV</sequence>
<evidence type="ECO:0000313" key="1">
    <source>
        <dbReference type="EMBL" id="GIG33063.1"/>
    </source>
</evidence>
<dbReference type="EMBL" id="JACCBK010000001">
    <property type="protein sequence ID" value="NYD87732.1"/>
    <property type="molecule type" value="Genomic_DNA"/>
</dbReference>
<organism evidence="2 3">
    <name type="scientific">Cellulomonas oligotrophica</name>
    <dbReference type="NCBI Taxonomy" id="931536"/>
    <lineage>
        <taxon>Bacteria</taxon>
        <taxon>Bacillati</taxon>
        <taxon>Actinomycetota</taxon>
        <taxon>Actinomycetes</taxon>
        <taxon>Micrococcales</taxon>
        <taxon>Cellulomonadaceae</taxon>
        <taxon>Cellulomonas</taxon>
    </lineage>
</organism>
<reference evidence="1 4" key="2">
    <citation type="submission" date="2021-01" db="EMBL/GenBank/DDBJ databases">
        <title>Whole genome shotgun sequence of Cellulomonas oligotrophica NBRC 109435.</title>
        <authorList>
            <person name="Komaki H."/>
            <person name="Tamura T."/>
        </authorList>
    </citation>
    <scope>NUCLEOTIDE SEQUENCE [LARGE SCALE GENOMIC DNA]</scope>
    <source>
        <strain evidence="1 4">NBRC 109435</strain>
    </source>
</reference>
<gene>
    <name evidence="2" type="ORF">BKA21_003281</name>
    <name evidence="1" type="ORF">Col01nite_22220</name>
</gene>